<dbReference type="Pfam" id="PF23948">
    <property type="entry name" value="ARM_5"/>
    <property type="match status" value="1"/>
</dbReference>
<dbReference type="Pfam" id="PF05729">
    <property type="entry name" value="NACHT"/>
    <property type="match status" value="1"/>
</dbReference>
<dbReference type="InterPro" id="IPR056251">
    <property type="entry name" value="Arm_rpt_dom"/>
</dbReference>
<dbReference type="Proteomes" id="UP000325433">
    <property type="component" value="Unassembled WGS sequence"/>
</dbReference>
<dbReference type="EMBL" id="ML738317">
    <property type="protein sequence ID" value="KAE8314570.1"/>
    <property type="molecule type" value="Genomic_DNA"/>
</dbReference>
<dbReference type="Pfam" id="PF23238">
    <property type="entry name" value="DUF7068"/>
    <property type="match status" value="1"/>
</dbReference>
<evidence type="ECO:0000313" key="3">
    <source>
        <dbReference type="Proteomes" id="UP000325433"/>
    </source>
</evidence>
<gene>
    <name evidence="2" type="ORF">BDV41DRAFT_575530</name>
</gene>
<protein>
    <recommendedName>
        <fullName evidence="1">NACHT domain-containing protein</fullName>
    </recommendedName>
</protein>
<dbReference type="PANTHER" id="PTHR46312">
    <property type="entry name" value="NACHT DOMAIN-CONTAINING PROTEIN"/>
    <property type="match status" value="1"/>
</dbReference>
<evidence type="ECO:0000259" key="1">
    <source>
        <dbReference type="PROSITE" id="PS50837"/>
    </source>
</evidence>
<evidence type="ECO:0000313" key="2">
    <source>
        <dbReference type="EMBL" id="KAE8314570.1"/>
    </source>
</evidence>
<accession>A0A5N6W5B4</accession>
<reference evidence="3" key="1">
    <citation type="submission" date="2019-04" db="EMBL/GenBank/DDBJ databases">
        <title>Friends and foes A comparative genomics studyof 23 Aspergillus species from section Flavi.</title>
        <authorList>
            <consortium name="DOE Joint Genome Institute"/>
            <person name="Kjaerbolling I."/>
            <person name="Vesth T."/>
            <person name="Frisvad J.C."/>
            <person name="Nybo J.L."/>
            <person name="Theobald S."/>
            <person name="Kildgaard S."/>
            <person name="Isbrandt T."/>
            <person name="Kuo A."/>
            <person name="Sato A."/>
            <person name="Lyhne E.K."/>
            <person name="Kogle M.E."/>
            <person name="Wiebenga A."/>
            <person name="Kun R.S."/>
            <person name="Lubbers R.J."/>
            <person name="Makela M.R."/>
            <person name="Barry K."/>
            <person name="Chovatia M."/>
            <person name="Clum A."/>
            <person name="Daum C."/>
            <person name="Haridas S."/>
            <person name="He G."/>
            <person name="LaButti K."/>
            <person name="Lipzen A."/>
            <person name="Mondo S."/>
            <person name="Riley R."/>
            <person name="Salamov A."/>
            <person name="Simmons B.A."/>
            <person name="Magnuson J.K."/>
            <person name="Henrissat B."/>
            <person name="Mortensen U.H."/>
            <person name="Larsen T.O."/>
            <person name="Devries R.P."/>
            <person name="Grigoriev I.V."/>
            <person name="Machida M."/>
            <person name="Baker S.E."/>
            <person name="Andersen M.R."/>
        </authorList>
    </citation>
    <scope>NUCLEOTIDE SEQUENCE [LARGE SCALE GENOMIC DNA]</scope>
    <source>
        <strain evidence="3">CBS 130015</strain>
    </source>
</reference>
<dbReference type="SUPFAM" id="SSF52540">
    <property type="entry name" value="P-loop containing nucleoside triphosphate hydrolases"/>
    <property type="match status" value="1"/>
</dbReference>
<feature type="domain" description="NACHT" evidence="1">
    <location>
        <begin position="527"/>
        <end position="652"/>
    </location>
</feature>
<dbReference type="PROSITE" id="PS50837">
    <property type="entry name" value="NACHT"/>
    <property type="match status" value="1"/>
</dbReference>
<dbReference type="InterPro" id="IPR027417">
    <property type="entry name" value="P-loop_NTPase"/>
</dbReference>
<dbReference type="PANTHER" id="PTHR46312:SF2">
    <property type="entry name" value="NUCLEOTIDE-BINDING OLIGOMERIZATION DOMAIN-CONTAINING PROTEIN 2-LIKE"/>
    <property type="match status" value="1"/>
</dbReference>
<dbReference type="Gene3D" id="3.40.50.300">
    <property type="entry name" value="P-loop containing nucleotide triphosphate hydrolases"/>
    <property type="match status" value="1"/>
</dbReference>
<keyword evidence="3" id="KW-1185">Reference proteome</keyword>
<sequence length="1546" mass="177997">MVVDRRYPTKPATVQGLLQCLSDPDTTEKQKRAMQLLVACMIEIFEDNPRLDYMKEIALISEITTEDEYRKILTAFSNAMITGTEDGTVIHRKLLANFTIVLRRAKFILTAENADHGMVLDSLRRRLDAAVRDAVLETQYHLVCMIRGVIDSMVDLRLGGIDRAQFREPLLAQLGSLSEHPEPHLAQASRHAYLGLLNIADNETAWQGFRRNSWMLLQATANVAGAIATLDPTKVTDAVPSIFKMLELFKQIVDTGKELLYLSRGGHGVFTEAMRSARGKNWYLALRYTGMLIEARAFQMLKALLEDKLCDDQETFLCGVYAQLEQLWVAGDEPTRRNVEEVVESTLPIALKSKRTVKWVNSIGMKMNIPEWTNHKAKSRFSKLVFWGNKGEWKPQVQLEISAGNTRSNRDIPTRLLEAAWQSCHEARRLSADIKLTQYYETGRRLEIIRLSGEQLRMDECYINLSIIESKEMESRESINANKSNIRDSEFSILKRLKVQAPTRERELELSTLFDTRTKLDKTFSPRRILIRGRAGVGKTTLCKKIVHDFIYEKMWSKSFDRIVWIPLRRLREYTSPGTFLRNEIFACTSEKEDLFSALEPTMWDDTQSSKTLFLLDGLDEISRDHRESGYGIIAPLLELLNRRIVIITSRPYGISIPGLNEFDMELETVGFRPREVELYIEGTIGNGTQKSDRERQKIQSMQKFISEHWLIQGLVRIPIQLDAFCFTWGDGMFAQDTPDNMTSLYEAIELKLCMKDIPRVKQDISEADAQTLRTRKRIEQYLGEEIAFLEALAFAGLYNDTIEFNRNHRDQIGDLSSLSPKVTESILEKLSFLRAIDSSRTDSRSRYYYFIHLTFQEFFAARYFVRHWKGRNPLASIQFSTGRQVLLDPNEFIQNEKYNERYDIMWRFVTGLLQADCHVLCKFLHKLQAEPRDLLGLTHLRLMMHCFSEISHADEHEPINHLRAWMERELARFVLSEHHMRHVWGSIPLGSEMEVSERLLHRIFDRGSNSYKKVVIDSLAWRIKPAGGILRKVILRPEGNNDVALRCAVARAVGHHVEAVPNMVSKLMGDPDHLVSHTLIDTMACYPNLPEAIVLLLVSHLPKIDVRRVLMRQANLSPSVVQDLVAFVKHPKRRVRIHALLICISRPALMADIIEDLAVSLDDTYFSDDLMRALARQRQPNLPQELLKSLAARLAASKETNCREHILVILESQETLPIEAIDVLESMPIDDRFAFSAWAKHMHWDEDILMSKFTSSKEKDKFAITITKYLSRARSAVPHIILMHCVSLLHADFEIARDAANALSTNPYLPEDILYDLIRSINDPHRRNKGLIALVVGDQNALSESNIKDLFQHIDEFGSSQYIQGCLVKAMGVYPTLPPKILAWIVSLLYITPYRCATALFHQTSLSIDIIKKLIPHLSYLNHSEHLPKTRHVTENVIRSRQGFYTLLKELSSKEWTDWLRVLREKSFVERITCYVKDSHLHVETSEGSWKVDIRHPDQQRKLREAIYTLNVEMDEILGDDFDMLGFPADTDEDKVYIKDLDMYI</sequence>
<name>A0A5N6W5B4_9EURO</name>
<organism evidence="2 3">
    <name type="scientific">Aspergillus transmontanensis</name>
    <dbReference type="NCBI Taxonomy" id="1034304"/>
    <lineage>
        <taxon>Eukaryota</taxon>
        <taxon>Fungi</taxon>
        <taxon>Dikarya</taxon>
        <taxon>Ascomycota</taxon>
        <taxon>Pezizomycotina</taxon>
        <taxon>Eurotiomycetes</taxon>
        <taxon>Eurotiomycetidae</taxon>
        <taxon>Eurotiales</taxon>
        <taxon>Aspergillaceae</taxon>
        <taxon>Aspergillus</taxon>
        <taxon>Aspergillus subgen. Circumdati</taxon>
    </lineage>
</organism>
<dbReference type="InterPro" id="IPR055496">
    <property type="entry name" value="DUF7068"/>
</dbReference>
<proteinExistence type="predicted"/>
<dbReference type="InterPro" id="IPR007111">
    <property type="entry name" value="NACHT_NTPase"/>
</dbReference>